<name>A0A1H3S7F1_9MICO</name>
<dbReference type="Proteomes" id="UP000198891">
    <property type="component" value="Unassembled WGS sequence"/>
</dbReference>
<evidence type="ECO:0000313" key="4">
    <source>
        <dbReference type="EMBL" id="SDZ33650.1"/>
    </source>
</evidence>
<proteinExistence type="predicted"/>
<protein>
    <submittedName>
        <fullName evidence="4">1-acyl-sn-glycerol-3-phosphate acyltransferases</fullName>
    </submittedName>
</protein>
<dbReference type="Pfam" id="PF01553">
    <property type="entry name" value="Acyltransferase"/>
    <property type="match status" value="1"/>
</dbReference>
<keyword evidence="2 4" id="KW-0012">Acyltransferase</keyword>
<evidence type="ECO:0000259" key="3">
    <source>
        <dbReference type="SMART" id="SM00563"/>
    </source>
</evidence>
<dbReference type="EMBL" id="FNPZ01000003">
    <property type="protein sequence ID" value="SDZ33650.1"/>
    <property type="molecule type" value="Genomic_DNA"/>
</dbReference>
<dbReference type="GO" id="GO:0006654">
    <property type="term" value="P:phosphatidic acid biosynthetic process"/>
    <property type="evidence" value="ECO:0007669"/>
    <property type="project" value="TreeGrafter"/>
</dbReference>
<reference evidence="4 5" key="1">
    <citation type="submission" date="2016-10" db="EMBL/GenBank/DDBJ databases">
        <authorList>
            <person name="de Groot N.N."/>
        </authorList>
    </citation>
    <scope>NUCLEOTIDE SEQUENCE [LARGE SCALE GENOMIC DNA]</scope>
    <source>
        <strain evidence="4 5">CGMCC 4.3491</strain>
    </source>
</reference>
<keyword evidence="1 4" id="KW-0808">Transferase</keyword>
<gene>
    <name evidence="4" type="ORF">SAMN05216554_3357</name>
</gene>
<dbReference type="CDD" id="cd07989">
    <property type="entry name" value="LPLAT_AGPAT-like"/>
    <property type="match status" value="1"/>
</dbReference>
<dbReference type="SMART" id="SM00563">
    <property type="entry name" value="PlsC"/>
    <property type="match status" value="1"/>
</dbReference>
<dbReference type="RefSeq" id="WP_092555814.1">
    <property type="nucleotide sequence ID" value="NZ_FNPZ01000003.1"/>
</dbReference>
<sequence>MAKPGEQTDVDVQKRKNTEKTVSFRVLEALAIPFLNVIAKLEMHDTAKLPVKGAFILSPNHYSNIDPVIMAWAVWKLGRAPRFLAKASLFRIPVAGFLLRKSGQIPVDRAGGNRTNAPISAATQLVDHQQGVIVYPEGTLTRDPDMWPMRGKTGAARIALEHDIPLIPAAHWGTQAVLPRYSKKLSVFPRKTIRIVFGDPVDLDDLRGRPVDQKSLVEATDRLMSAITGLLEGLRGEKAPAERWNPAAHNQTEFGRIEARDGEAAE</sequence>
<dbReference type="OrthoDB" id="9806008at2"/>
<dbReference type="GO" id="GO:0005886">
    <property type="term" value="C:plasma membrane"/>
    <property type="evidence" value="ECO:0007669"/>
    <property type="project" value="TreeGrafter"/>
</dbReference>
<dbReference type="SUPFAM" id="SSF69593">
    <property type="entry name" value="Glycerol-3-phosphate (1)-acyltransferase"/>
    <property type="match status" value="1"/>
</dbReference>
<feature type="domain" description="Phospholipid/glycerol acyltransferase" evidence="3">
    <location>
        <begin position="55"/>
        <end position="174"/>
    </location>
</feature>
<dbReference type="AlphaFoldDB" id="A0A1H3S7F1"/>
<organism evidence="4 5">
    <name type="scientific">Herbiconiux ginsengi</name>
    <dbReference type="NCBI Taxonomy" id="381665"/>
    <lineage>
        <taxon>Bacteria</taxon>
        <taxon>Bacillati</taxon>
        <taxon>Actinomycetota</taxon>
        <taxon>Actinomycetes</taxon>
        <taxon>Micrococcales</taxon>
        <taxon>Microbacteriaceae</taxon>
        <taxon>Herbiconiux</taxon>
    </lineage>
</organism>
<keyword evidence="5" id="KW-1185">Reference proteome</keyword>
<evidence type="ECO:0000256" key="2">
    <source>
        <dbReference type="ARBA" id="ARBA00023315"/>
    </source>
</evidence>
<dbReference type="STRING" id="381665.SAMN05216554_3357"/>
<accession>A0A1H3S7F1</accession>
<evidence type="ECO:0000256" key="1">
    <source>
        <dbReference type="ARBA" id="ARBA00022679"/>
    </source>
</evidence>
<evidence type="ECO:0000313" key="5">
    <source>
        <dbReference type="Proteomes" id="UP000198891"/>
    </source>
</evidence>
<dbReference type="InterPro" id="IPR002123">
    <property type="entry name" value="Plipid/glycerol_acylTrfase"/>
</dbReference>
<dbReference type="GO" id="GO:0003841">
    <property type="term" value="F:1-acylglycerol-3-phosphate O-acyltransferase activity"/>
    <property type="evidence" value="ECO:0007669"/>
    <property type="project" value="TreeGrafter"/>
</dbReference>
<dbReference type="PANTHER" id="PTHR10434:SF55">
    <property type="entry name" value="POSSIBLE ACYLTRANSFERASE"/>
    <property type="match status" value="1"/>
</dbReference>
<dbReference type="PANTHER" id="PTHR10434">
    <property type="entry name" value="1-ACYL-SN-GLYCEROL-3-PHOSPHATE ACYLTRANSFERASE"/>
    <property type="match status" value="1"/>
</dbReference>